<evidence type="ECO:0000256" key="3">
    <source>
        <dbReference type="ARBA" id="ARBA00022748"/>
    </source>
</evidence>
<dbReference type="OrthoDB" id="3949537at2"/>
<dbReference type="RefSeq" id="WP_074701851.1">
    <property type="nucleotide sequence ID" value="NZ_CP018863.1"/>
</dbReference>
<dbReference type="EMBL" id="FNKH01000002">
    <property type="protein sequence ID" value="SDR05016.1"/>
    <property type="molecule type" value="Genomic_DNA"/>
</dbReference>
<evidence type="ECO:0000256" key="1">
    <source>
        <dbReference type="ARBA" id="ARBA00004141"/>
    </source>
</evidence>
<dbReference type="Proteomes" id="UP000181917">
    <property type="component" value="Unassembled WGS sequence"/>
</dbReference>
<dbReference type="Pfam" id="PF05140">
    <property type="entry name" value="ResB"/>
    <property type="match status" value="1"/>
</dbReference>
<evidence type="ECO:0000256" key="4">
    <source>
        <dbReference type="ARBA" id="ARBA00022989"/>
    </source>
</evidence>
<evidence type="ECO:0000256" key="2">
    <source>
        <dbReference type="ARBA" id="ARBA00022692"/>
    </source>
</evidence>
<comment type="subcellular location">
    <subcellularLocation>
        <location evidence="1">Membrane</location>
        <topology evidence="1">Multi-pass membrane protein</topology>
    </subcellularLocation>
</comment>
<dbReference type="AlphaFoldDB" id="A0A1H1FWU3"/>
<evidence type="ECO:0000313" key="8">
    <source>
        <dbReference type="EMBL" id="SDR05016.1"/>
    </source>
</evidence>
<dbReference type="PANTHER" id="PTHR31566:SF0">
    <property type="entry name" value="CYTOCHROME C BIOGENESIS PROTEIN CCS1, CHLOROPLASTIC"/>
    <property type="match status" value="1"/>
</dbReference>
<evidence type="ECO:0000313" key="9">
    <source>
        <dbReference type="Proteomes" id="UP000181917"/>
    </source>
</evidence>
<evidence type="ECO:0000256" key="6">
    <source>
        <dbReference type="SAM" id="Phobius"/>
    </source>
</evidence>
<evidence type="ECO:0000259" key="7">
    <source>
        <dbReference type="Pfam" id="PF05140"/>
    </source>
</evidence>
<feature type="transmembrane region" description="Helical" evidence="6">
    <location>
        <begin position="193"/>
        <end position="214"/>
    </location>
</feature>
<accession>A0A1H1FWU3</accession>
<dbReference type="InterPro" id="IPR007816">
    <property type="entry name" value="ResB-like_domain"/>
</dbReference>
<keyword evidence="2 6" id="KW-0812">Transmembrane</keyword>
<dbReference type="PANTHER" id="PTHR31566">
    <property type="entry name" value="CYTOCHROME C BIOGENESIS PROTEIN CCS1, CHLOROPLASTIC"/>
    <property type="match status" value="1"/>
</dbReference>
<dbReference type="InterPro" id="IPR023494">
    <property type="entry name" value="Cyt_c_bgen_Ccs1/CcsB/ResB"/>
</dbReference>
<feature type="transmembrane region" description="Helical" evidence="6">
    <location>
        <begin position="464"/>
        <end position="484"/>
    </location>
</feature>
<reference evidence="8 9" key="1">
    <citation type="submission" date="2016-10" db="EMBL/GenBank/DDBJ databases">
        <authorList>
            <person name="de Groot N.N."/>
        </authorList>
    </citation>
    <scope>NUCLEOTIDE SEQUENCE [LARGE SCALE GENOMIC DNA]</scope>
    <source>
        <strain evidence="8 9">DSM 20117</strain>
    </source>
</reference>
<dbReference type="GO" id="GO:0017004">
    <property type="term" value="P:cytochrome complex assembly"/>
    <property type="evidence" value="ECO:0007669"/>
    <property type="project" value="UniProtKB-KW"/>
</dbReference>
<dbReference type="STRING" id="37928.SAMN04489742_3681"/>
<evidence type="ECO:0000256" key="5">
    <source>
        <dbReference type="ARBA" id="ARBA00023136"/>
    </source>
</evidence>
<feature type="transmembrane region" description="Helical" evidence="6">
    <location>
        <begin position="91"/>
        <end position="114"/>
    </location>
</feature>
<gene>
    <name evidence="8" type="ORF">SAMN04489742_3681</name>
</gene>
<name>A0A1H1FWU3_9MICC</name>
<dbReference type="KEGG" id="acry:AC20117_20965"/>
<organism evidence="8 9">
    <name type="scientific">Crystallibacter crystallopoietes</name>
    <dbReference type="NCBI Taxonomy" id="37928"/>
    <lineage>
        <taxon>Bacteria</taxon>
        <taxon>Bacillati</taxon>
        <taxon>Actinomycetota</taxon>
        <taxon>Actinomycetes</taxon>
        <taxon>Micrococcales</taxon>
        <taxon>Micrococcaceae</taxon>
        <taxon>Crystallibacter</taxon>
    </lineage>
</organism>
<keyword evidence="4 6" id="KW-1133">Transmembrane helix</keyword>
<protein>
    <submittedName>
        <fullName evidence="8">Cytochrome c biogenesis protein</fullName>
    </submittedName>
</protein>
<keyword evidence="3" id="KW-0201">Cytochrome c-type biogenesis</keyword>
<dbReference type="GO" id="GO:0016020">
    <property type="term" value="C:membrane"/>
    <property type="evidence" value="ECO:0007669"/>
    <property type="project" value="UniProtKB-SubCell"/>
</dbReference>
<proteinExistence type="predicted"/>
<feature type="domain" description="ResB-like" evidence="7">
    <location>
        <begin position="36"/>
        <end position="518"/>
    </location>
</feature>
<keyword evidence="9" id="KW-1185">Reference proteome</keyword>
<keyword evidence="5 6" id="KW-0472">Membrane</keyword>
<sequence>MTTTNLPPQKPREDVDLPRLGPAGMLRWAWRQLTSMKTALQLLLLLAVAAVPGSLFPQRPANPAVVAQYIQDNPETGPWLDRFQLFDVYSSVWFSAIYLLLFISLIGCVIPRAVQHWKALRSQPPRTPRRLSRLPEYGTMTVAAGTALTPDRAIEDAARILRQRGYRVQLRDTGTDLPSVAAERGYLKEAGNLVFHTAMIGVLVSIAVGGMFGYRGQKLIIEGEGFTNSEPGYDSFFPGTSFNPGALVPFSLTLNNFDVTFDRNPASYGNPIDFTADMTVQDSPSDAPRQETLRVNEPIGFGGTNVYLIGNGYAPEITVRDGEGNIALQGPVPALPTDATYNSTIVIKAPDARPDQLGFVGFFLPTAMMDENGVAFGSDPDPYNPQLNLNSYTGDLGLDDGNPVSVYQLDTTELTQLNGRDLPDGGIVLGAYQTYELPDGKGSITFDGLKRYVALDIVYDPGKAGALVFTTLALLGLIITLTTARRRVWIRAGRHEDGRTMVEYGLLARGEDHSLAKEAIRIGSALTTHWNKADDQNRQATP</sequence>